<accession>A0ABY4JQH7</accession>
<evidence type="ECO:0000313" key="2">
    <source>
        <dbReference type="EMBL" id="UPM56082.1"/>
    </source>
</evidence>
<proteinExistence type="predicted"/>
<keyword evidence="3" id="KW-1185">Reference proteome</keyword>
<protein>
    <submittedName>
        <fullName evidence="2">DUF3999 domain-containing protein</fullName>
    </submittedName>
</protein>
<name>A0ABY4JQH7_9BACI</name>
<dbReference type="RefSeq" id="WP_248268998.1">
    <property type="nucleotide sequence ID" value="NZ_CP096034.1"/>
</dbReference>
<evidence type="ECO:0000256" key="1">
    <source>
        <dbReference type="SAM" id="Phobius"/>
    </source>
</evidence>
<keyword evidence="1" id="KW-0472">Membrane</keyword>
<gene>
    <name evidence="2" type="ORF">MY490_09710</name>
</gene>
<dbReference type="Proteomes" id="UP000830639">
    <property type="component" value="Chromosome"/>
</dbReference>
<evidence type="ECO:0000313" key="3">
    <source>
        <dbReference type="Proteomes" id="UP000830639"/>
    </source>
</evidence>
<keyword evidence="1" id="KW-0812">Transmembrane</keyword>
<sequence>MVKLIRKISLIASISSLVYMLPVFTVIEAKDKSKDWHFSKSIDIPDNNKYQSFFLDEEVYAGADENLNDLRIVNSKGQFVPFYIENGYKESQEQNIVYSSTLVNTAKKDQNTILDFRITPIKENEDIQGDTLLIDLPNIDFLKHVEVYGSYDGNLWEYIKKNDLYRTDRLENKIINLGTVHKYSFYRVKVLDNVENLIFKQLHLVHKTYDFKWNDYKKTSNPTFKIKEVSKLTDIEIQNKNRLKIKTIMLDVDNNFTRAYSVFDPKDNEIQVDGKNEIYHINFKNVQINDTTITAVTPITQPYFTIKINNEDNPPLDIKGIKVEYFLDKIIFEDQSTGPYKLLYGNDHVEAPKYDIENFKQYIQKENLALGKLKEQMIVSPIVDSQKPRWFQTKIWFNAIIIAVSLVLIVFLTIKMSRPKK</sequence>
<dbReference type="EMBL" id="CP096034">
    <property type="protein sequence ID" value="UPM56082.1"/>
    <property type="molecule type" value="Genomic_DNA"/>
</dbReference>
<keyword evidence="1" id="KW-1133">Transmembrane helix</keyword>
<feature type="transmembrane region" description="Helical" evidence="1">
    <location>
        <begin position="395"/>
        <end position="414"/>
    </location>
</feature>
<reference evidence="2 3" key="1">
    <citation type="submission" date="2022-04" db="EMBL/GenBank/DDBJ databases">
        <title>Mechanism of arsenic methylation and mitigation arsenic toxicity by Bacillus sp. LH14 from an Arsenic-Contaminated Paddy Soil.</title>
        <authorList>
            <person name="Wang D."/>
        </authorList>
    </citation>
    <scope>NUCLEOTIDE SEQUENCE [LARGE SCALE GENOMIC DNA]</scope>
    <source>
        <strain evidence="2 3">LH14</strain>
    </source>
</reference>
<organism evidence="2 3">
    <name type="scientific">Gottfriedia acidiceleris</name>
    <dbReference type="NCBI Taxonomy" id="371036"/>
    <lineage>
        <taxon>Bacteria</taxon>
        <taxon>Bacillati</taxon>
        <taxon>Bacillota</taxon>
        <taxon>Bacilli</taxon>
        <taxon>Bacillales</taxon>
        <taxon>Bacillaceae</taxon>
        <taxon>Gottfriedia</taxon>
    </lineage>
</organism>